<feature type="chain" id="PRO_5044000829" description="Secreted protein" evidence="2">
    <location>
        <begin position="22"/>
        <end position="93"/>
    </location>
</feature>
<dbReference type="EMBL" id="JAHXZJ010001864">
    <property type="protein sequence ID" value="KAH0550563.1"/>
    <property type="molecule type" value="Genomic_DNA"/>
</dbReference>
<organism evidence="3 4">
    <name type="scientific">Cotesia glomerata</name>
    <name type="common">Lepidopteran parasitic wasp</name>
    <name type="synonym">Apanteles glomeratus</name>
    <dbReference type="NCBI Taxonomy" id="32391"/>
    <lineage>
        <taxon>Eukaryota</taxon>
        <taxon>Metazoa</taxon>
        <taxon>Ecdysozoa</taxon>
        <taxon>Arthropoda</taxon>
        <taxon>Hexapoda</taxon>
        <taxon>Insecta</taxon>
        <taxon>Pterygota</taxon>
        <taxon>Neoptera</taxon>
        <taxon>Endopterygota</taxon>
        <taxon>Hymenoptera</taxon>
        <taxon>Apocrita</taxon>
        <taxon>Ichneumonoidea</taxon>
        <taxon>Braconidae</taxon>
        <taxon>Microgastrinae</taxon>
        <taxon>Cotesia</taxon>
    </lineage>
</organism>
<dbReference type="AlphaFoldDB" id="A0AAV7HZP6"/>
<evidence type="ECO:0000256" key="1">
    <source>
        <dbReference type="SAM" id="MobiDB-lite"/>
    </source>
</evidence>
<gene>
    <name evidence="3" type="ORF">KQX54_020159</name>
</gene>
<evidence type="ECO:0000313" key="3">
    <source>
        <dbReference type="EMBL" id="KAH0550563.1"/>
    </source>
</evidence>
<sequence>MLDAWVFQVVLLWRRVHTILGVSSASACTAYSADTVKRDYFPLTPCQDAILIIPRDNSPTSAGSTRGERALEQAVGQCAPPPRQPLRSGGSNV</sequence>
<protein>
    <recommendedName>
        <fullName evidence="5">Secreted protein</fullName>
    </recommendedName>
</protein>
<reference evidence="3 4" key="1">
    <citation type="journal article" date="2021" name="J. Hered.">
        <title>A chromosome-level genome assembly of the parasitoid wasp, Cotesia glomerata (Hymenoptera: Braconidae).</title>
        <authorList>
            <person name="Pinto B.J."/>
            <person name="Weis J.J."/>
            <person name="Gamble T."/>
            <person name="Ode P.J."/>
            <person name="Paul R."/>
            <person name="Zaspel J.M."/>
        </authorList>
    </citation>
    <scope>NUCLEOTIDE SEQUENCE [LARGE SCALE GENOMIC DNA]</scope>
    <source>
        <strain evidence="3">CgM1</strain>
    </source>
</reference>
<keyword evidence="2" id="KW-0732">Signal</keyword>
<evidence type="ECO:0000313" key="4">
    <source>
        <dbReference type="Proteomes" id="UP000826195"/>
    </source>
</evidence>
<feature type="signal peptide" evidence="2">
    <location>
        <begin position="1"/>
        <end position="21"/>
    </location>
</feature>
<evidence type="ECO:0008006" key="5">
    <source>
        <dbReference type="Google" id="ProtNLM"/>
    </source>
</evidence>
<feature type="region of interest" description="Disordered" evidence="1">
    <location>
        <begin position="55"/>
        <end position="93"/>
    </location>
</feature>
<evidence type="ECO:0000256" key="2">
    <source>
        <dbReference type="SAM" id="SignalP"/>
    </source>
</evidence>
<comment type="caution">
    <text evidence="3">The sequence shown here is derived from an EMBL/GenBank/DDBJ whole genome shotgun (WGS) entry which is preliminary data.</text>
</comment>
<name>A0AAV7HZP6_COTGL</name>
<keyword evidence="4" id="KW-1185">Reference proteome</keyword>
<accession>A0AAV7HZP6</accession>
<dbReference type="Proteomes" id="UP000826195">
    <property type="component" value="Unassembled WGS sequence"/>
</dbReference>
<proteinExistence type="predicted"/>